<evidence type="ECO:0000313" key="7">
    <source>
        <dbReference type="Proteomes" id="UP000728032"/>
    </source>
</evidence>
<sequence length="514" mass="60636">MNSNRLVHIDLKGAPFRLHYWEQLIEFLSRIGINGLLIEYEDMFPYTQSLSELKCQDSYSEQQIESIIGMANKYDMKIIPLIQTFGHLEFVLKHDNFRELREVKTYPNSICPTNERSFDTIKEMLRQMISLHHKCTKLDSIHIGCDEVWHLGQCSRCLQYLNDNCYTDKSRLFATFVTKIADYVRKTFDIHVIIWDDMIRQMDEQMIIESQLNRLCEPMVWHYLDAQTFRLRDKQFWLKYKQLFERIWIASAFKGAARMNQMLPPVPYHISNHLAWIQVIDDNQLWPNIEGLALTGWQRFDHMTTLCELLPNSMISLLILSGAFTSYQILNNRTNPLHIEAFILKARVLLFRVREQKLKLETEMKKIFYDTTIHEWILTNVEPIVNKLDKIVTNADQQHIGNKVMIPVDITNSTDLESIDSDVYPGTTLFKLCNEWILEGAFTSYQILNNRTNPLHIEAFILKARTTFSLSKLKQIKHKDSSIDVIELKHTMNDLQLQWFRAGSALNRMYELKK</sequence>
<comment type="similarity">
    <text evidence="2">Belongs to the glycosyl hydrolase 20 family.</text>
</comment>
<dbReference type="PANTHER" id="PTHR21040:SF8">
    <property type="entry name" value="BCDNA.GH04120"/>
    <property type="match status" value="1"/>
</dbReference>
<keyword evidence="7" id="KW-1185">Reference proteome</keyword>
<dbReference type="InterPro" id="IPR038901">
    <property type="entry name" value="HEXDC-like"/>
</dbReference>
<reference evidence="6" key="1">
    <citation type="submission" date="2020-11" db="EMBL/GenBank/DDBJ databases">
        <authorList>
            <person name="Tran Van P."/>
        </authorList>
    </citation>
    <scope>NUCLEOTIDE SEQUENCE</scope>
</reference>
<dbReference type="GO" id="GO:0004563">
    <property type="term" value="F:beta-N-acetylhexosaminidase activity"/>
    <property type="evidence" value="ECO:0007669"/>
    <property type="project" value="UniProtKB-EC"/>
</dbReference>
<gene>
    <name evidence="6" type="ORF">ONB1V03_LOCUS4575</name>
</gene>
<dbReference type="Gene3D" id="3.20.20.80">
    <property type="entry name" value="Glycosidases"/>
    <property type="match status" value="1"/>
</dbReference>
<dbReference type="Pfam" id="PF00728">
    <property type="entry name" value="Glyco_hydro_20"/>
    <property type="match status" value="1"/>
</dbReference>
<feature type="domain" description="Glycoside hydrolase family 20 catalytic" evidence="5">
    <location>
        <begin position="54"/>
        <end position="210"/>
    </location>
</feature>
<dbReference type="CDD" id="cd06565">
    <property type="entry name" value="GH20_GcnA-like"/>
    <property type="match status" value="1"/>
</dbReference>
<dbReference type="EMBL" id="OC916432">
    <property type="protein sequence ID" value="CAD7644262.1"/>
    <property type="molecule type" value="Genomic_DNA"/>
</dbReference>
<evidence type="ECO:0000256" key="4">
    <source>
        <dbReference type="ARBA" id="ARBA00022801"/>
    </source>
</evidence>
<proteinExistence type="inferred from homology"/>
<protein>
    <recommendedName>
        <fullName evidence="3">beta-N-acetylhexosaminidase</fullName>
        <ecNumber evidence="3">3.2.1.52</ecNumber>
    </recommendedName>
</protein>
<dbReference type="OrthoDB" id="47475at2759"/>
<evidence type="ECO:0000256" key="1">
    <source>
        <dbReference type="ARBA" id="ARBA00001231"/>
    </source>
</evidence>
<evidence type="ECO:0000256" key="3">
    <source>
        <dbReference type="ARBA" id="ARBA00012663"/>
    </source>
</evidence>
<evidence type="ECO:0000313" key="6">
    <source>
        <dbReference type="EMBL" id="CAD7644262.1"/>
    </source>
</evidence>
<evidence type="ECO:0000259" key="5">
    <source>
        <dbReference type="Pfam" id="PF00728"/>
    </source>
</evidence>
<dbReference type="InterPro" id="IPR015883">
    <property type="entry name" value="Glyco_hydro_20_cat"/>
</dbReference>
<dbReference type="EC" id="3.2.1.52" evidence="3"/>
<dbReference type="EMBL" id="CAJPVJ010001607">
    <property type="protein sequence ID" value="CAG2165029.1"/>
    <property type="molecule type" value="Genomic_DNA"/>
</dbReference>
<keyword evidence="4" id="KW-0378">Hydrolase</keyword>
<comment type="catalytic activity">
    <reaction evidence="1">
        <text>Hydrolysis of terminal non-reducing N-acetyl-D-hexosamine residues in N-acetyl-beta-D-hexosaminides.</text>
        <dbReference type="EC" id="3.2.1.52"/>
    </reaction>
</comment>
<dbReference type="GO" id="GO:0005975">
    <property type="term" value="P:carbohydrate metabolic process"/>
    <property type="evidence" value="ECO:0007669"/>
    <property type="project" value="InterPro"/>
</dbReference>
<dbReference type="Proteomes" id="UP000728032">
    <property type="component" value="Unassembled WGS sequence"/>
</dbReference>
<dbReference type="InterPro" id="IPR017853">
    <property type="entry name" value="GH"/>
</dbReference>
<dbReference type="AlphaFoldDB" id="A0A7R9LM71"/>
<name>A0A7R9LM71_9ACAR</name>
<dbReference type="PANTHER" id="PTHR21040">
    <property type="entry name" value="BCDNA.GH04120"/>
    <property type="match status" value="1"/>
</dbReference>
<organism evidence="6">
    <name type="scientific">Oppiella nova</name>
    <dbReference type="NCBI Taxonomy" id="334625"/>
    <lineage>
        <taxon>Eukaryota</taxon>
        <taxon>Metazoa</taxon>
        <taxon>Ecdysozoa</taxon>
        <taxon>Arthropoda</taxon>
        <taxon>Chelicerata</taxon>
        <taxon>Arachnida</taxon>
        <taxon>Acari</taxon>
        <taxon>Acariformes</taxon>
        <taxon>Sarcoptiformes</taxon>
        <taxon>Oribatida</taxon>
        <taxon>Brachypylina</taxon>
        <taxon>Oppioidea</taxon>
        <taxon>Oppiidae</taxon>
        <taxon>Oppiella</taxon>
    </lineage>
</organism>
<dbReference type="SUPFAM" id="SSF51445">
    <property type="entry name" value="(Trans)glycosidases"/>
    <property type="match status" value="1"/>
</dbReference>
<accession>A0A7R9LM71</accession>
<evidence type="ECO:0000256" key="2">
    <source>
        <dbReference type="ARBA" id="ARBA00006285"/>
    </source>
</evidence>